<feature type="compositionally biased region" description="Basic residues" evidence="10">
    <location>
        <begin position="129"/>
        <end position="140"/>
    </location>
</feature>
<evidence type="ECO:0000256" key="4">
    <source>
        <dbReference type="ARBA" id="ARBA00011825"/>
    </source>
</evidence>
<keyword evidence="6" id="KW-0507">mRNA processing</keyword>
<evidence type="ECO:0000256" key="8">
    <source>
        <dbReference type="ARBA" id="ARBA00023242"/>
    </source>
</evidence>
<evidence type="ECO:0000256" key="1">
    <source>
        <dbReference type="ARBA" id="ARBA00003632"/>
    </source>
</evidence>
<evidence type="ECO:0000259" key="11">
    <source>
        <dbReference type="Pfam" id="PF08648"/>
    </source>
</evidence>
<accession>A0A7R8VA52</accession>
<dbReference type="Pfam" id="PF08648">
    <property type="entry name" value="SNRNP27"/>
    <property type="match status" value="1"/>
</dbReference>
<comment type="similarity">
    <text evidence="3">Belongs to the SNUT3 family.</text>
</comment>
<evidence type="ECO:0000256" key="7">
    <source>
        <dbReference type="ARBA" id="ARBA00023187"/>
    </source>
</evidence>
<comment type="function">
    <text evidence="1">May play a role in mRNA splicing.</text>
</comment>
<feature type="compositionally biased region" description="Polar residues" evidence="10">
    <location>
        <begin position="114"/>
        <end position="126"/>
    </location>
</feature>
<dbReference type="PANTHER" id="PTHR31077:SF1">
    <property type="entry name" value="U4_U6.U5 SMALL NUCLEAR RIBONUCLEOPROTEIN 27 KDA PROTEIN"/>
    <property type="match status" value="1"/>
</dbReference>
<evidence type="ECO:0000256" key="3">
    <source>
        <dbReference type="ARBA" id="ARBA00008218"/>
    </source>
</evidence>
<dbReference type="GO" id="GO:0006397">
    <property type="term" value="P:mRNA processing"/>
    <property type="evidence" value="ECO:0007669"/>
    <property type="project" value="UniProtKB-KW"/>
</dbReference>
<dbReference type="AlphaFoldDB" id="A0A7R8VA52"/>
<protein>
    <recommendedName>
        <fullName evidence="5">U4/U6.U5 small nuclear ribonucleoprotein 27 kDa protein</fullName>
    </recommendedName>
    <alternativeName>
        <fullName evidence="9">U4/U6.U5 tri-snRNP-associated protein 3</fullName>
    </alternativeName>
</protein>
<dbReference type="EMBL" id="OA564289">
    <property type="protein sequence ID" value="CAD7193670.1"/>
    <property type="molecule type" value="Genomic_DNA"/>
</dbReference>
<evidence type="ECO:0000256" key="9">
    <source>
        <dbReference type="ARBA" id="ARBA00031864"/>
    </source>
</evidence>
<comment type="subcellular location">
    <subcellularLocation>
        <location evidence="2">Nucleus</location>
    </subcellularLocation>
</comment>
<feature type="region of interest" description="Disordered" evidence="10">
    <location>
        <begin position="113"/>
        <end position="159"/>
    </location>
</feature>
<comment type="subunit">
    <text evidence="4">Part of a tri-snRNP complex.</text>
</comment>
<dbReference type="InterPro" id="IPR013957">
    <property type="entry name" value="SNRNP27"/>
</dbReference>
<reference evidence="12" key="1">
    <citation type="submission" date="2020-11" db="EMBL/GenBank/DDBJ databases">
        <authorList>
            <person name="Tran Van P."/>
        </authorList>
    </citation>
    <scope>NUCLEOTIDE SEQUENCE</scope>
</reference>
<proteinExistence type="inferred from homology"/>
<feature type="domain" description="U4/U6.U5 small nuclear ribonucleoprotein 27kDa protein" evidence="11">
    <location>
        <begin position="327"/>
        <end position="380"/>
    </location>
</feature>
<dbReference type="PANTHER" id="PTHR31077">
    <property type="entry name" value="U4/U6.U5 SMALL NUCLEAR RIBONUCLEOPROTEIN 27 KDA PROTEIN"/>
    <property type="match status" value="1"/>
</dbReference>
<organism evidence="12">
    <name type="scientific">Timema douglasi</name>
    <name type="common">Walking stick</name>
    <dbReference type="NCBI Taxonomy" id="61478"/>
    <lineage>
        <taxon>Eukaryota</taxon>
        <taxon>Metazoa</taxon>
        <taxon>Ecdysozoa</taxon>
        <taxon>Arthropoda</taxon>
        <taxon>Hexapoda</taxon>
        <taxon>Insecta</taxon>
        <taxon>Pterygota</taxon>
        <taxon>Neoptera</taxon>
        <taxon>Polyneoptera</taxon>
        <taxon>Phasmatodea</taxon>
        <taxon>Timematodea</taxon>
        <taxon>Timematoidea</taxon>
        <taxon>Timematidae</taxon>
        <taxon>Timema</taxon>
    </lineage>
</organism>
<gene>
    <name evidence="12" type="ORF">TDIB3V08_LOCUS127</name>
</gene>
<evidence type="ECO:0000313" key="12">
    <source>
        <dbReference type="EMBL" id="CAD7193670.1"/>
    </source>
</evidence>
<evidence type="ECO:0000256" key="2">
    <source>
        <dbReference type="ARBA" id="ARBA00004123"/>
    </source>
</evidence>
<dbReference type="GO" id="GO:0071011">
    <property type="term" value="C:precatalytic spliceosome"/>
    <property type="evidence" value="ECO:0007669"/>
    <property type="project" value="TreeGrafter"/>
</dbReference>
<evidence type="ECO:0000256" key="6">
    <source>
        <dbReference type="ARBA" id="ARBA00022664"/>
    </source>
</evidence>
<dbReference type="GO" id="GO:0008380">
    <property type="term" value="P:RNA splicing"/>
    <property type="evidence" value="ECO:0007669"/>
    <property type="project" value="UniProtKB-KW"/>
</dbReference>
<name>A0A7R8VA52_TIMDO</name>
<evidence type="ECO:0000256" key="5">
    <source>
        <dbReference type="ARBA" id="ARBA00014357"/>
    </source>
</evidence>
<sequence>MFVSPLSPYLLLPCLPPPLQAPCSRLGIGVARACHQVSSRCLAIADHLHQGAVVANHVSESPAIEIAIETGTGTGKEEGPETGGEDRQTVITAASHDHALGLAAVSEAEARLTRASTGWNARQSQSPRPGKKPHKKRRWKPSWGSLPSTPPKGRRLGSGTLMLSQGAATRAIRTPHKTTEEAGVTLGEEAGVAVVVVVEEEEVVEVGVEEEEAAAEDEDEATGMTTDARVAGAVEMAGTMMGTARETMVETGAIAETKVTTFQGAGSVICKLCSLNAGTFQPRFSTCFGAIIRTVNDSYYESRTFAGMCQHSRNYEQEAELAGKSPDEQEMMKQMGFCNFDTTKGKRVAGNEVGNVHVILKRKYRQYMNRKGGFNRPLDFVECHELGLASDEPYWLGIRRAVLARLTTHQGRQ</sequence>
<keyword evidence="8" id="KW-0539">Nucleus</keyword>
<keyword evidence="7" id="KW-0508">mRNA splicing</keyword>
<evidence type="ECO:0000256" key="10">
    <source>
        <dbReference type="SAM" id="MobiDB-lite"/>
    </source>
</evidence>